<sequence length="299" mass="32720">MRTPPADVDVDSGLARRLLSDQHPDLAGLPLALAANGWDNVVFRLGEDLVLRLPRRIEAAELIHNEQRWLGAIGARVDVAVPAPLRQGRPTDYYPYPWSVCAWTDGEAVSEVPVSDRSSLAGDLADFMTQMHTPAPESAPHNPVRGVPLSTRDGAMRERLASGLLPGSDVLGILWNRLRDTAPWDGPSLWIHGDPHPANLVASRQGGRWRLASVIDFGDLASGDPATDLSIAWTVFDEAGRELFRRRLADHGHADGATWERARGWALNMGCAMVAHSADNPRMMAIGRHTLEQVLLDEE</sequence>
<dbReference type="EC" id="2.7.-.-" evidence="2"/>
<dbReference type="Proteomes" id="UP001595823">
    <property type="component" value="Unassembled WGS sequence"/>
</dbReference>
<dbReference type="SUPFAM" id="SSF56112">
    <property type="entry name" value="Protein kinase-like (PK-like)"/>
    <property type="match status" value="1"/>
</dbReference>
<dbReference type="EMBL" id="JBHSDK010000010">
    <property type="protein sequence ID" value="MFC4335008.1"/>
    <property type="molecule type" value="Genomic_DNA"/>
</dbReference>
<keyword evidence="2" id="KW-0808">Transferase</keyword>
<dbReference type="Gene3D" id="3.90.1200.10">
    <property type="match status" value="1"/>
</dbReference>
<evidence type="ECO:0000313" key="3">
    <source>
        <dbReference type="Proteomes" id="UP001595823"/>
    </source>
</evidence>
<dbReference type="Gene3D" id="3.30.200.20">
    <property type="entry name" value="Phosphorylase Kinase, domain 1"/>
    <property type="match status" value="1"/>
</dbReference>
<reference evidence="3" key="1">
    <citation type="journal article" date="2019" name="Int. J. Syst. Evol. Microbiol.">
        <title>The Global Catalogue of Microorganisms (GCM) 10K type strain sequencing project: providing services to taxonomists for standard genome sequencing and annotation.</title>
        <authorList>
            <consortium name="The Broad Institute Genomics Platform"/>
            <consortium name="The Broad Institute Genome Sequencing Center for Infectious Disease"/>
            <person name="Wu L."/>
            <person name="Ma J."/>
        </authorList>
    </citation>
    <scope>NUCLEOTIDE SEQUENCE [LARGE SCALE GENOMIC DNA]</scope>
    <source>
        <strain evidence="3">IBRC-M 10908</strain>
    </source>
</reference>
<protein>
    <submittedName>
        <fullName evidence="2">Aminoglycoside phosphotransferase family protein</fullName>
        <ecNumber evidence="2">2.7.-.-</ecNumber>
    </submittedName>
</protein>
<keyword evidence="3" id="KW-1185">Reference proteome</keyword>
<dbReference type="InterPro" id="IPR011009">
    <property type="entry name" value="Kinase-like_dom_sf"/>
</dbReference>
<accession>A0ABV8TW28</accession>
<dbReference type="GO" id="GO:0016740">
    <property type="term" value="F:transferase activity"/>
    <property type="evidence" value="ECO:0007669"/>
    <property type="project" value="UniProtKB-KW"/>
</dbReference>
<dbReference type="PANTHER" id="PTHR21310:SF42">
    <property type="entry name" value="BIFUNCTIONAL AAC_APH"/>
    <property type="match status" value="1"/>
</dbReference>
<dbReference type="InterPro" id="IPR051678">
    <property type="entry name" value="AGP_Transferase"/>
</dbReference>
<evidence type="ECO:0000313" key="2">
    <source>
        <dbReference type="EMBL" id="MFC4335008.1"/>
    </source>
</evidence>
<dbReference type="RefSeq" id="WP_380619260.1">
    <property type="nucleotide sequence ID" value="NZ_JBHSDK010000010.1"/>
</dbReference>
<name>A0ABV8TW28_9ACTN</name>
<feature type="domain" description="Aminoglycoside phosphotransferase" evidence="1">
    <location>
        <begin position="34"/>
        <end position="265"/>
    </location>
</feature>
<dbReference type="Pfam" id="PF01636">
    <property type="entry name" value="APH"/>
    <property type="match status" value="1"/>
</dbReference>
<dbReference type="InterPro" id="IPR002575">
    <property type="entry name" value="Aminoglycoside_PTrfase"/>
</dbReference>
<dbReference type="CDD" id="cd05155">
    <property type="entry name" value="APH_ChoK_like_1"/>
    <property type="match status" value="1"/>
</dbReference>
<gene>
    <name evidence="2" type="ORF">ACFPET_07340</name>
</gene>
<dbReference type="PANTHER" id="PTHR21310">
    <property type="entry name" value="AMINOGLYCOSIDE PHOSPHOTRANSFERASE-RELATED-RELATED"/>
    <property type="match status" value="1"/>
</dbReference>
<proteinExistence type="predicted"/>
<evidence type="ECO:0000259" key="1">
    <source>
        <dbReference type="Pfam" id="PF01636"/>
    </source>
</evidence>
<organism evidence="2 3">
    <name type="scientific">Salininema proteolyticum</name>
    <dbReference type="NCBI Taxonomy" id="1607685"/>
    <lineage>
        <taxon>Bacteria</taxon>
        <taxon>Bacillati</taxon>
        <taxon>Actinomycetota</taxon>
        <taxon>Actinomycetes</taxon>
        <taxon>Glycomycetales</taxon>
        <taxon>Glycomycetaceae</taxon>
        <taxon>Salininema</taxon>
    </lineage>
</organism>
<comment type="caution">
    <text evidence="2">The sequence shown here is derived from an EMBL/GenBank/DDBJ whole genome shotgun (WGS) entry which is preliminary data.</text>
</comment>